<dbReference type="InterPro" id="IPR027923">
    <property type="entry name" value="Hydrophob_seed_dom"/>
</dbReference>
<dbReference type="PANTHER" id="PTHR31731">
    <property type="match status" value="1"/>
</dbReference>
<dbReference type="HOGENOM" id="CLU_055715_1_1_1"/>
<dbReference type="Gramene" id="OB10G25020.1">
    <property type="protein sequence ID" value="OB10G25020.1"/>
    <property type="gene ID" value="OB10G25020"/>
</dbReference>
<evidence type="ECO:0000313" key="3">
    <source>
        <dbReference type="EnsemblPlants" id="OB10G25020.1"/>
    </source>
</evidence>
<dbReference type="Gene3D" id="1.10.110.10">
    <property type="entry name" value="Plant lipid-transfer and hydrophobic proteins"/>
    <property type="match status" value="2"/>
</dbReference>
<evidence type="ECO:0000259" key="2">
    <source>
        <dbReference type="SMART" id="SM00499"/>
    </source>
</evidence>
<sequence length="191" mass="18826">MESPHKMMNSTRITLGAAILVALSLLLLAATPSEACGCNACPCKGSPAVSGGGGKCPVDALKLGVCANVLGGLLNLDQLLGSSSGSGERCCGLLGGLADLDAAVCLCTALRANVLGGLLNLDQLLGSSAGSGERCCGLLGGLADLDAAVCLCTALRANVLGLVGVELPVQLSVLVNRCGKKLPSGFQCSSN</sequence>
<dbReference type="CDD" id="cd01958">
    <property type="entry name" value="HPS_like"/>
    <property type="match status" value="1"/>
</dbReference>
<keyword evidence="1" id="KW-0732">Signal</keyword>
<dbReference type="EnsemblPlants" id="OB10G25020.1">
    <property type="protein sequence ID" value="OB10G25020.1"/>
    <property type="gene ID" value="OB10G25020"/>
</dbReference>
<proteinExistence type="predicted"/>
<feature type="chain" id="PRO_5003775534" description="Bifunctional inhibitor/plant lipid transfer protein/seed storage helical domain-containing protein" evidence="1">
    <location>
        <begin position="36"/>
        <end position="191"/>
    </location>
</feature>
<dbReference type="eggNOG" id="ENOG502R3IS">
    <property type="taxonomic scope" value="Eukaryota"/>
</dbReference>
<accession>J3N4Q4</accession>
<feature type="domain" description="Bifunctional inhibitor/plant lipid transfer protein/seed storage helical" evidence="2">
    <location>
        <begin position="56"/>
        <end position="122"/>
    </location>
</feature>
<keyword evidence="4" id="KW-1185">Reference proteome</keyword>
<dbReference type="SMART" id="SM00499">
    <property type="entry name" value="AAI"/>
    <property type="match status" value="2"/>
</dbReference>
<feature type="domain" description="Bifunctional inhibitor/plant lipid transfer protein/seed storage helical" evidence="2">
    <location>
        <begin position="123"/>
        <end position="188"/>
    </location>
</feature>
<evidence type="ECO:0000313" key="4">
    <source>
        <dbReference type="Proteomes" id="UP000006038"/>
    </source>
</evidence>
<dbReference type="InterPro" id="IPR036312">
    <property type="entry name" value="Bifun_inhib/LTP/seed_sf"/>
</dbReference>
<reference evidence="3" key="1">
    <citation type="journal article" date="2013" name="Nat. Commun.">
        <title>Whole-genome sequencing of Oryza brachyantha reveals mechanisms underlying Oryza genome evolution.</title>
        <authorList>
            <person name="Chen J."/>
            <person name="Huang Q."/>
            <person name="Gao D."/>
            <person name="Wang J."/>
            <person name="Lang Y."/>
            <person name="Liu T."/>
            <person name="Li B."/>
            <person name="Bai Z."/>
            <person name="Luis Goicoechea J."/>
            <person name="Liang C."/>
            <person name="Chen C."/>
            <person name="Zhang W."/>
            <person name="Sun S."/>
            <person name="Liao Y."/>
            <person name="Zhang X."/>
            <person name="Yang L."/>
            <person name="Song C."/>
            <person name="Wang M."/>
            <person name="Shi J."/>
            <person name="Liu G."/>
            <person name="Liu J."/>
            <person name="Zhou H."/>
            <person name="Zhou W."/>
            <person name="Yu Q."/>
            <person name="An N."/>
            <person name="Chen Y."/>
            <person name="Cai Q."/>
            <person name="Wang B."/>
            <person name="Liu B."/>
            <person name="Min J."/>
            <person name="Huang Y."/>
            <person name="Wu H."/>
            <person name="Li Z."/>
            <person name="Zhang Y."/>
            <person name="Yin Y."/>
            <person name="Song W."/>
            <person name="Jiang J."/>
            <person name="Jackson S.A."/>
            <person name="Wing R.A."/>
            <person name="Wang J."/>
            <person name="Chen M."/>
        </authorList>
    </citation>
    <scope>NUCLEOTIDE SEQUENCE [LARGE SCALE GENOMIC DNA]</scope>
    <source>
        <strain evidence="3">cv. IRGC 101232</strain>
    </source>
</reference>
<evidence type="ECO:0000256" key="1">
    <source>
        <dbReference type="SAM" id="SignalP"/>
    </source>
</evidence>
<dbReference type="InterPro" id="IPR016140">
    <property type="entry name" value="Bifunc_inhib/LTP/seed_store"/>
</dbReference>
<dbReference type="Proteomes" id="UP000006038">
    <property type="component" value="Chromosome 10"/>
</dbReference>
<organism evidence="3">
    <name type="scientific">Oryza brachyantha</name>
    <name type="common">malo sina</name>
    <dbReference type="NCBI Taxonomy" id="4533"/>
    <lineage>
        <taxon>Eukaryota</taxon>
        <taxon>Viridiplantae</taxon>
        <taxon>Streptophyta</taxon>
        <taxon>Embryophyta</taxon>
        <taxon>Tracheophyta</taxon>
        <taxon>Spermatophyta</taxon>
        <taxon>Magnoliopsida</taxon>
        <taxon>Liliopsida</taxon>
        <taxon>Poales</taxon>
        <taxon>Poaceae</taxon>
        <taxon>BOP clade</taxon>
        <taxon>Oryzoideae</taxon>
        <taxon>Oryzeae</taxon>
        <taxon>Oryzinae</taxon>
        <taxon>Oryza</taxon>
    </lineage>
</organism>
<dbReference type="InterPro" id="IPR051636">
    <property type="entry name" value="Plant_LTP/defense-related"/>
</dbReference>
<dbReference type="OMA" id="GSGERCC"/>
<dbReference type="SUPFAM" id="SSF47699">
    <property type="entry name" value="Bifunctional inhibitor/lipid-transfer protein/seed storage 2S albumin"/>
    <property type="match status" value="2"/>
</dbReference>
<name>J3N4Q4_ORYBR</name>
<reference evidence="3" key="2">
    <citation type="submission" date="2013-04" db="UniProtKB">
        <authorList>
            <consortium name="EnsemblPlants"/>
        </authorList>
    </citation>
    <scope>IDENTIFICATION</scope>
</reference>
<dbReference type="Pfam" id="PF14547">
    <property type="entry name" value="Hydrophob_seed"/>
    <property type="match status" value="2"/>
</dbReference>
<feature type="signal peptide" evidence="1">
    <location>
        <begin position="1"/>
        <end position="35"/>
    </location>
</feature>
<dbReference type="STRING" id="4533.J3N4Q4"/>
<protein>
    <recommendedName>
        <fullName evidence="2">Bifunctional inhibitor/plant lipid transfer protein/seed storage helical domain-containing protein</fullName>
    </recommendedName>
</protein>
<dbReference type="AlphaFoldDB" id="J3N4Q4"/>